<protein>
    <recommendedName>
        <fullName evidence="3">F-box domain-containing protein</fullName>
    </recommendedName>
</protein>
<name>A0AAD5UUG2_9APHY</name>
<sequence>MSTPSLPFEVLHPIFVDLFGSPLSTSLRRQRRLPHPTNIHQVASVKESLRDLANVAVICRVWSHVAAEVLYRRVFLLDIRGLRCFSRTIKENPSLGSLVREIWVLQDRPVKSSWIRSTFGMGHNLDRQSLRLELADALRHCINIQKLAFTADVEDTKPIFIPWDADFINESSIGPRLRFLDVYSNHLTSPHFEVIPKGSRLIRLEELTLSSTCLNRGDNFPVFANLHTLNLCGVGVALGGQKPNTLKITCPSFPVLRNLLLSYISVRVEIDEKCKSKLHSLCCFGDMAVQTYRSWISRDTQAFGDLRELEIDYPMPSLPPSLETLILYTKMSVNPLANPPLLNPMVLIGLQQSLIPLIPTLPRFSKLCLRLSSFEDAWDSSQTNRALDEISRLLRTYDASVQVQRWIDQHSGYVDYLY</sequence>
<evidence type="ECO:0000313" key="1">
    <source>
        <dbReference type="EMBL" id="KAJ3478076.1"/>
    </source>
</evidence>
<comment type="caution">
    <text evidence="1">The sequence shown here is derived from an EMBL/GenBank/DDBJ whole genome shotgun (WGS) entry which is preliminary data.</text>
</comment>
<keyword evidence="2" id="KW-1185">Reference proteome</keyword>
<dbReference type="InterPro" id="IPR032675">
    <property type="entry name" value="LRR_dom_sf"/>
</dbReference>
<dbReference type="EMBL" id="JANAWD010000540">
    <property type="protein sequence ID" value="KAJ3478076.1"/>
    <property type="molecule type" value="Genomic_DNA"/>
</dbReference>
<dbReference type="Gene3D" id="3.80.10.10">
    <property type="entry name" value="Ribonuclease Inhibitor"/>
    <property type="match status" value="1"/>
</dbReference>
<gene>
    <name evidence="1" type="ORF">NLI96_g10018</name>
</gene>
<evidence type="ECO:0000313" key="2">
    <source>
        <dbReference type="Proteomes" id="UP001212997"/>
    </source>
</evidence>
<dbReference type="Proteomes" id="UP001212997">
    <property type="component" value="Unassembled WGS sequence"/>
</dbReference>
<accession>A0AAD5UUG2</accession>
<dbReference type="SUPFAM" id="SSF52047">
    <property type="entry name" value="RNI-like"/>
    <property type="match status" value="1"/>
</dbReference>
<organism evidence="1 2">
    <name type="scientific">Meripilus lineatus</name>
    <dbReference type="NCBI Taxonomy" id="2056292"/>
    <lineage>
        <taxon>Eukaryota</taxon>
        <taxon>Fungi</taxon>
        <taxon>Dikarya</taxon>
        <taxon>Basidiomycota</taxon>
        <taxon>Agaricomycotina</taxon>
        <taxon>Agaricomycetes</taxon>
        <taxon>Polyporales</taxon>
        <taxon>Meripilaceae</taxon>
        <taxon>Meripilus</taxon>
    </lineage>
</organism>
<proteinExistence type="predicted"/>
<dbReference type="AlphaFoldDB" id="A0AAD5UUG2"/>
<evidence type="ECO:0008006" key="3">
    <source>
        <dbReference type="Google" id="ProtNLM"/>
    </source>
</evidence>
<reference evidence="1" key="1">
    <citation type="submission" date="2022-07" db="EMBL/GenBank/DDBJ databases">
        <title>Genome Sequence of Physisporinus lineatus.</title>
        <authorList>
            <person name="Buettner E."/>
        </authorList>
    </citation>
    <scope>NUCLEOTIDE SEQUENCE</scope>
    <source>
        <strain evidence="1">VT162</strain>
    </source>
</reference>